<proteinExistence type="predicted"/>
<accession>A0A2I2ZHL4</accession>
<keyword evidence="2" id="KW-1185">Reference proteome</keyword>
<dbReference type="Ensembl" id="ENSGGOT00000055651.1">
    <property type="protein sequence ID" value="ENSGGOP00000046567.1"/>
    <property type="gene ID" value="ENSGGOG00000012964.3"/>
</dbReference>
<dbReference type="GeneTree" id="ENSGT00530000063841"/>
<dbReference type="Bgee" id="ENSGGOG00000012964">
    <property type="expression patterns" value="Expressed in liver and 4 other cell types or tissues"/>
</dbReference>
<dbReference type="EMBL" id="CABD030110925">
    <property type="status" value="NOT_ANNOTATED_CDS"/>
    <property type="molecule type" value="Genomic_DNA"/>
</dbReference>
<evidence type="ECO:0000313" key="1">
    <source>
        <dbReference type="Ensembl" id="ENSGGOP00000046567.1"/>
    </source>
</evidence>
<sequence length="105" mass="11626">MASALRPPRVPKPKGVLPSHYYESFLEKKGPCDRPRKNSVNLSCWGEGQDRITRSSGQASRVSPFISTIAIGTSSTWRSSTWEHLRNSQMRFPGEAHVTLAPTSA</sequence>
<reference evidence="1 2" key="2">
    <citation type="journal article" date="2012" name="Nature">
        <title>Insights into hominid evolution from the gorilla genome sequence.</title>
        <authorList>
            <person name="Scally A."/>
            <person name="Dutheil J.Y."/>
            <person name="Hillier L.W."/>
            <person name="Jordan G.E."/>
            <person name="Goodhead I."/>
            <person name="Herrero J."/>
            <person name="Hobolth A."/>
            <person name="Lappalainen T."/>
            <person name="Mailund T."/>
            <person name="Marques-Bonet T."/>
            <person name="McCarthy S."/>
            <person name="Montgomery S.H."/>
            <person name="Schwalie P.C."/>
            <person name="Tang Y.A."/>
            <person name="Ward M.C."/>
            <person name="Xue Y."/>
            <person name="Yngvadottir B."/>
            <person name="Alkan C."/>
            <person name="Andersen L.N."/>
            <person name="Ayub Q."/>
            <person name="Ball E.V."/>
            <person name="Beal K."/>
            <person name="Bradley B.J."/>
            <person name="Chen Y."/>
            <person name="Clee C.M."/>
            <person name="Fitzgerald S."/>
            <person name="Graves T.A."/>
            <person name="Gu Y."/>
            <person name="Heath P."/>
            <person name="Heger A."/>
            <person name="Karakoc E."/>
            <person name="Kolb-Kokocinski A."/>
            <person name="Laird G.K."/>
            <person name="Lunter G."/>
            <person name="Meader S."/>
            <person name="Mort M."/>
            <person name="Mullikin J.C."/>
            <person name="Munch K."/>
            <person name="O'Connor T.D."/>
            <person name="Phillips A.D."/>
            <person name="Prado-Martinez J."/>
            <person name="Rogers A.S."/>
            <person name="Sajjadian S."/>
            <person name="Schmidt D."/>
            <person name="Shaw K."/>
            <person name="Simpson J.T."/>
            <person name="Stenson P.D."/>
            <person name="Turner D.J."/>
            <person name="Vigilant L."/>
            <person name="Vilella A.J."/>
            <person name="Whitener W."/>
            <person name="Zhu B."/>
            <person name="Cooper D.N."/>
            <person name="de Jong P."/>
            <person name="Dermitzakis E.T."/>
            <person name="Eichler E.E."/>
            <person name="Flicek P."/>
            <person name="Goldman N."/>
            <person name="Mundy N.I."/>
            <person name="Ning Z."/>
            <person name="Odom D.T."/>
            <person name="Ponting C.P."/>
            <person name="Quail M.A."/>
            <person name="Ryder O.A."/>
            <person name="Searle S.M."/>
            <person name="Warren W.C."/>
            <person name="Wilson R.K."/>
            <person name="Schierup M.H."/>
            <person name="Rogers J."/>
            <person name="Tyler-Smith C."/>
            <person name="Durbin R."/>
        </authorList>
    </citation>
    <scope>NUCLEOTIDE SEQUENCE [LARGE SCALE GENOMIC DNA]</scope>
</reference>
<dbReference type="EMBL" id="CABD030110923">
    <property type="status" value="NOT_ANNOTATED_CDS"/>
    <property type="molecule type" value="Genomic_DNA"/>
</dbReference>
<protein>
    <submittedName>
        <fullName evidence="1">Signal transducing adaptor family member 2</fullName>
    </submittedName>
</protein>
<dbReference type="Proteomes" id="UP000001519">
    <property type="component" value="Chromosome 19"/>
</dbReference>
<dbReference type="EMBL" id="CABD030110927">
    <property type="status" value="NOT_ANNOTATED_CDS"/>
    <property type="molecule type" value="Genomic_DNA"/>
</dbReference>
<dbReference type="EMBL" id="CABD030110924">
    <property type="status" value="NOT_ANNOTATED_CDS"/>
    <property type="molecule type" value="Genomic_DNA"/>
</dbReference>
<reference evidence="2" key="1">
    <citation type="submission" date="2011-05" db="EMBL/GenBank/DDBJ databases">
        <title>Insights into the evolution of the great apes provided by the gorilla genome.</title>
        <authorList>
            <person name="Scally A."/>
        </authorList>
    </citation>
    <scope>NUCLEOTIDE SEQUENCE [LARGE SCALE GENOMIC DNA]</scope>
</reference>
<dbReference type="AlphaFoldDB" id="A0A2I2ZHL4"/>
<reference evidence="1" key="4">
    <citation type="submission" date="2025-09" db="UniProtKB">
        <authorList>
            <consortium name="Ensembl"/>
        </authorList>
    </citation>
    <scope>IDENTIFICATION</scope>
</reference>
<organism evidence="1 2">
    <name type="scientific">Gorilla gorilla gorilla</name>
    <name type="common">Western lowland gorilla</name>
    <dbReference type="NCBI Taxonomy" id="9595"/>
    <lineage>
        <taxon>Eukaryota</taxon>
        <taxon>Metazoa</taxon>
        <taxon>Chordata</taxon>
        <taxon>Craniata</taxon>
        <taxon>Vertebrata</taxon>
        <taxon>Euteleostomi</taxon>
        <taxon>Mammalia</taxon>
        <taxon>Eutheria</taxon>
        <taxon>Euarchontoglires</taxon>
        <taxon>Primates</taxon>
        <taxon>Haplorrhini</taxon>
        <taxon>Catarrhini</taxon>
        <taxon>Hominidae</taxon>
        <taxon>Gorilla</taxon>
    </lineage>
</organism>
<name>A0A2I2ZHL4_GORGO</name>
<reference evidence="1" key="3">
    <citation type="submission" date="2025-08" db="UniProtKB">
        <authorList>
            <consortium name="Ensembl"/>
        </authorList>
    </citation>
    <scope>IDENTIFICATION</scope>
</reference>
<evidence type="ECO:0000313" key="2">
    <source>
        <dbReference type="Proteomes" id="UP000001519"/>
    </source>
</evidence>
<gene>
    <name evidence="1" type="primary">STAP2</name>
</gene>
<dbReference type="EMBL" id="CABD030110926">
    <property type="status" value="NOT_ANNOTATED_CDS"/>
    <property type="molecule type" value="Genomic_DNA"/>
</dbReference>